<keyword evidence="5" id="KW-0067">ATP-binding</keyword>
<dbReference type="EMBL" id="JAYWIO010000002">
    <property type="protein sequence ID" value="KAK7282782.1"/>
    <property type="molecule type" value="Genomic_DNA"/>
</dbReference>
<evidence type="ECO:0000259" key="6">
    <source>
        <dbReference type="PROSITE" id="PS50011"/>
    </source>
</evidence>
<dbReference type="SMART" id="SM00220">
    <property type="entry name" value="S_TKc"/>
    <property type="match status" value="1"/>
</dbReference>
<dbReference type="Pfam" id="PF00069">
    <property type="entry name" value="Pkinase"/>
    <property type="match status" value="1"/>
</dbReference>
<keyword evidence="4" id="KW-0418">Kinase</keyword>
<feature type="domain" description="Protein kinase" evidence="6">
    <location>
        <begin position="30"/>
        <end position="215"/>
    </location>
</feature>
<dbReference type="InterPro" id="IPR011009">
    <property type="entry name" value="Kinase-like_dom_sf"/>
</dbReference>
<keyword evidence="2" id="KW-0808">Transferase</keyword>
<sequence length="215" mass="24108">MLTLKETGYIALNPNVEILDIARILGYQTDQSQSSLELDWSGSRYIALNPDVEILDIARILGYQTDQSQSSLELDCERTGNMEKLKINYLEVPWVSEINFLNKLSHPNIVQYYGSEPGEKALSVYLEYVSGGSIHKLLPEYGPFNDPVIQSYTRHIVSGLAYLHGRNTVHKDVKGVNILVDPNVCTAGWLRVGYDTAIPSSQNKSKLKNSIMPTF</sequence>
<protein>
    <recommendedName>
        <fullName evidence="6">Protein kinase domain-containing protein</fullName>
    </recommendedName>
</protein>
<accession>A0AAN9P0D0</accession>
<evidence type="ECO:0000256" key="1">
    <source>
        <dbReference type="ARBA" id="ARBA00006529"/>
    </source>
</evidence>
<dbReference type="InterPro" id="IPR050538">
    <property type="entry name" value="MAP_kinase_kinase_kinase"/>
</dbReference>
<evidence type="ECO:0000313" key="7">
    <source>
        <dbReference type="EMBL" id="KAK7282782.1"/>
    </source>
</evidence>
<comment type="caution">
    <text evidence="7">The sequence shown here is derived from an EMBL/GenBank/DDBJ whole genome shotgun (WGS) entry which is preliminary data.</text>
</comment>
<keyword evidence="8" id="KW-1185">Reference proteome</keyword>
<name>A0AAN9P0D0_CROPI</name>
<dbReference type="AlphaFoldDB" id="A0AAN9P0D0"/>
<dbReference type="GO" id="GO:0005737">
    <property type="term" value="C:cytoplasm"/>
    <property type="evidence" value="ECO:0007669"/>
    <property type="project" value="TreeGrafter"/>
</dbReference>
<evidence type="ECO:0000313" key="8">
    <source>
        <dbReference type="Proteomes" id="UP001372338"/>
    </source>
</evidence>
<keyword evidence="3" id="KW-0547">Nucleotide-binding</keyword>
<evidence type="ECO:0000256" key="5">
    <source>
        <dbReference type="ARBA" id="ARBA00022840"/>
    </source>
</evidence>
<gene>
    <name evidence="7" type="ORF">RIF29_11832</name>
</gene>
<evidence type="ECO:0000256" key="4">
    <source>
        <dbReference type="ARBA" id="ARBA00022777"/>
    </source>
</evidence>
<dbReference type="PANTHER" id="PTHR48016:SF8">
    <property type="entry name" value="MITOGEN-ACTIVATED PROTEIN KINASE KINASE KINASE 3"/>
    <property type="match status" value="1"/>
</dbReference>
<organism evidence="7 8">
    <name type="scientific">Crotalaria pallida</name>
    <name type="common">Smooth rattlebox</name>
    <name type="synonym">Crotalaria striata</name>
    <dbReference type="NCBI Taxonomy" id="3830"/>
    <lineage>
        <taxon>Eukaryota</taxon>
        <taxon>Viridiplantae</taxon>
        <taxon>Streptophyta</taxon>
        <taxon>Embryophyta</taxon>
        <taxon>Tracheophyta</taxon>
        <taxon>Spermatophyta</taxon>
        <taxon>Magnoliopsida</taxon>
        <taxon>eudicotyledons</taxon>
        <taxon>Gunneridae</taxon>
        <taxon>Pentapetalae</taxon>
        <taxon>rosids</taxon>
        <taxon>fabids</taxon>
        <taxon>Fabales</taxon>
        <taxon>Fabaceae</taxon>
        <taxon>Papilionoideae</taxon>
        <taxon>50 kb inversion clade</taxon>
        <taxon>genistoids sensu lato</taxon>
        <taxon>core genistoids</taxon>
        <taxon>Crotalarieae</taxon>
        <taxon>Crotalaria</taxon>
    </lineage>
</organism>
<reference evidence="7 8" key="1">
    <citation type="submission" date="2024-01" db="EMBL/GenBank/DDBJ databases">
        <title>The genomes of 5 underutilized Papilionoideae crops provide insights into root nodulation and disease resistanc.</title>
        <authorList>
            <person name="Yuan L."/>
        </authorList>
    </citation>
    <scope>NUCLEOTIDE SEQUENCE [LARGE SCALE GENOMIC DNA]</scope>
    <source>
        <strain evidence="7">ZHUSHIDOU_FW_LH</strain>
        <tissue evidence="7">Leaf</tissue>
    </source>
</reference>
<dbReference type="GO" id="GO:0005524">
    <property type="term" value="F:ATP binding"/>
    <property type="evidence" value="ECO:0007669"/>
    <property type="project" value="UniProtKB-KW"/>
</dbReference>
<dbReference type="Gene3D" id="1.10.510.10">
    <property type="entry name" value="Transferase(Phosphotransferase) domain 1"/>
    <property type="match status" value="1"/>
</dbReference>
<proteinExistence type="inferred from homology"/>
<evidence type="ECO:0000256" key="3">
    <source>
        <dbReference type="ARBA" id="ARBA00022741"/>
    </source>
</evidence>
<dbReference type="PANTHER" id="PTHR48016">
    <property type="entry name" value="MAP KINASE KINASE KINASE SSK2-RELATED-RELATED"/>
    <property type="match status" value="1"/>
</dbReference>
<comment type="similarity">
    <text evidence="1">Belongs to the protein kinase superfamily. STE Ser/Thr protein kinase family. MAP kinase kinase kinase subfamily.</text>
</comment>
<dbReference type="GO" id="GO:0004709">
    <property type="term" value="F:MAP kinase kinase kinase activity"/>
    <property type="evidence" value="ECO:0007669"/>
    <property type="project" value="TreeGrafter"/>
</dbReference>
<dbReference type="InterPro" id="IPR000719">
    <property type="entry name" value="Prot_kinase_dom"/>
</dbReference>
<dbReference type="PROSITE" id="PS50011">
    <property type="entry name" value="PROTEIN_KINASE_DOM"/>
    <property type="match status" value="1"/>
</dbReference>
<dbReference type="SUPFAM" id="SSF56112">
    <property type="entry name" value="Protein kinase-like (PK-like)"/>
    <property type="match status" value="1"/>
</dbReference>
<evidence type="ECO:0000256" key="2">
    <source>
        <dbReference type="ARBA" id="ARBA00022679"/>
    </source>
</evidence>
<dbReference type="Proteomes" id="UP001372338">
    <property type="component" value="Unassembled WGS sequence"/>
</dbReference>